<dbReference type="Pfam" id="PF19845">
    <property type="entry name" value="DUF6320"/>
    <property type="match status" value="1"/>
</dbReference>
<evidence type="ECO:0000256" key="1">
    <source>
        <dbReference type="SAM" id="Phobius"/>
    </source>
</evidence>
<proteinExistence type="predicted"/>
<feature type="transmembrane region" description="Helical" evidence="1">
    <location>
        <begin position="221"/>
        <end position="241"/>
    </location>
</feature>
<keyword evidence="1" id="KW-0472">Membrane</keyword>
<keyword evidence="1" id="KW-0812">Transmembrane</keyword>
<reference evidence="2 3" key="2">
    <citation type="journal article" date="2010" name="J. Bacteriol.">
        <title>Genome sequence of the polysaccharide-degrading, thermophilic anaerobe Spirochaeta thermophila DSM 6192.</title>
        <authorList>
            <person name="Angelov A."/>
            <person name="Liebl S."/>
            <person name="Ballschmiter M."/>
            <person name="Bomeke M."/>
            <person name="Lehmann R."/>
            <person name="Liesegang H."/>
            <person name="Daniel R."/>
            <person name="Liebl W."/>
        </authorList>
    </citation>
    <scope>NUCLEOTIDE SEQUENCE [LARGE SCALE GENOMIC DNA]</scope>
    <source>
        <strain evidence="3">ATCC 49972 / DSM 6192 / RI 19.B1</strain>
    </source>
</reference>
<gene>
    <name evidence="2" type="ordered locus">STHERM_c11890</name>
</gene>
<dbReference type="Proteomes" id="UP000001296">
    <property type="component" value="Chromosome"/>
</dbReference>
<dbReference type="PaxDb" id="665571-STHERM_c11890"/>
<evidence type="ECO:0000313" key="3">
    <source>
        <dbReference type="Proteomes" id="UP000001296"/>
    </source>
</evidence>
<feature type="transmembrane region" description="Helical" evidence="1">
    <location>
        <begin position="162"/>
        <end position="181"/>
    </location>
</feature>
<feature type="transmembrane region" description="Helical" evidence="1">
    <location>
        <begin position="130"/>
        <end position="150"/>
    </location>
</feature>
<dbReference type="EMBL" id="CP001698">
    <property type="protein sequence ID" value="ADN02130.1"/>
    <property type="molecule type" value="Genomic_DNA"/>
</dbReference>
<organism evidence="2 3">
    <name type="scientific">Winmispira thermophila (strain ATCC 49972 / DSM 6192 / RI 19.B1)</name>
    <name type="common">Spirochaeta thermophila</name>
    <dbReference type="NCBI Taxonomy" id="665571"/>
    <lineage>
        <taxon>Bacteria</taxon>
        <taxon>Pseudomonadati</taxon>
        <taxon>Spirochaetota</taxon>
        <taxon>Spirochaetia</taxon>
        <taxon>Winmispirales</taxon>
        <taxon>Winmispiraceae</taxon>
        <taxon>Winmispira</taxon>
    </lineage>
</organism>
<name>E0RSZ3_WINT6</name>
<accession>E0RSZ3</accession>
<protein>
    <submittedName>
        <fullName evidence="2">Uncharacterized protein</fullName>
    </submittedName>
</protein>
<dbReference type="eggNOG" id="ENOG5030XCU">
    <property type="taxonomic scope" value="Bacteria"/>
</dbReference>
<dbReference type="KEGG" id="sta:STHERM_c11890"/>
<sequence length="255" mass="27766">MAHREGTPRYHRDQCPGGLPPVKRCNSCGIMTREERDTCPLCGTPFSESGAHPEEGMHRTSPNSEDLPASGNASIVLPLVTVFSLMTGMVVAAVDLLVTGGITWSRYPLVSILFVWSLTLSAAALHKRPLLFSGSIPVAASAFLLVLDLLDDGALSWSLRLGLPLVLVSALALVGLTAFIIKGKHHGYLVLGTILVIVAFVTTAVNLITNRYLGVPRILDWALIVDAIALPLSWFFFYLHFGLKKELHLEKFFHL</sequence>
<dbReference type="InterPro" id="IPR046283">
    <property type="entry name" value="DUF6320"/>
</dbReference>
<evidence type="ECO:0000313" key="2">
    <source>
        <dbReference type="EMBL" id="ADN02130.1"/>
    </source>
</evidence>
<feature type="transmembrane region" description="Helical" evidence="1">
    <location>
        <begin position="75"/>
        <end position="98"/>
    </location>
</feature>
<reference key="1">
    <citation type="submission" date="2009-08" db="EMBL/GenBank/DDBJ databases">
        <title>The genome sequence of Spirochaeta thermophila DSM6192.</title>
        <authorList>
            <person name="Angelov A."/>
            <person name="Mientus M."/>
            <person name="Wittenberg S."/>
            <person name="Lehmann R."/>
            <person name="Liesegang H."/>
            <person name="Daniel R."/>
            <person name="Liebl W."/>
        </authorList>
    </citation>
    <scope>NUCLEOTIDE SEQUENCE</scope>
    <source>
        <strain>DSM 6192</strain>
    </source>
</reference>
<keyword evidence="1" id="KW-1133">Transmembrane helix</keyword>
<dbReference type="AlphaFoldDB" id="E0RSZ3"/>
<dbReference type="HOGENOM" id="CLU_1089509_0_0_12"/>
<feature type="transmembrane region" description="Helical" evidence="1">
    <location>
        <begin position="188"/>
        <end position="209"/>
    </location>
</feature>
<feature type="transmembrane region" description="Helical" evidence="1">
    <location>
        <begin position="104"/>
        <end position="123"/>
    </location>
</feature>